<protein>
    <submittedName>
        <fullName evidence="2">Glyoxalase/bleomycin resistance protein/dioxygenase superfamily protein</fullName>
    </submittedName>
</protein>
<dbReference type="InterPro" id="IPR028973">
    <property type="entry name" value="PhnB-like"/>
</dbReference>
<name>A0A822VKH5_STRSU</name>
<dbReference type="PANTHER" id="PTHR33990">
    <property type="entry name" value="PROTEIN YJDN-RELATED"/>
    <property type="match status" value="1"/>
</dbReference>
<dbReference type="Gene3D" id="3.10.180.10">
    <property type="entry name" value="2,3-Dihydroxybiphenyl 1,2-Dioxygenase, domain 1"/>
    <property type="match status" value="1"/>
</dbReference>
<evidence type="ECO:0000313" key="2">
    <source>
        <dbReference type="EMBL" id="CYU03716.1"/>
    </source>
</evidence>
<reference evidence="2 3" key="1">
    <citation type="submission" date="2016-02" db="EMBL/GenBank/DDBJ databases">
        <authorList>
            <consortium name="Pathogen Informatics"/>
        </authorList>
    </citation>
    <scope>NUCLEOTIDE SEQUENCE [LARGE SCALE GENOMIC DNA]</scope>
    <source>
        <strain evidence="2 3">LOLA-SS005</strain>
    </source>
</reference>
<keyword evidence="2" id="KW-0223">Dioxygenase</keyword>
<sequence length="311" mass="35121">MFCFCTDKCYTGATNSKEKSKQTIIPHLWYDTEAKEAVAFYVELFGGKLDWTYTITDTPSGDSDLIQFQLGDMTLAAISAGPYFKLNESMSLMVNVASKDEVTRLYQALSEGGRILMPLGEYPFSPYYVWLEDRFGLSWQLSYAPYLDKPYQFDICLLFSQEQVGLAQPMLDYYKDKLHQARLGRLSYYGEGEAAVAAAKLNYAELFIGDQKIIVMDHGYGGEASFNEAFSFMVYVDSQEEAESWYEKVSAVPEAEICGWAKDQFGLSWQIVLRILMEAYDTASPEKVKAVNAAVMTMKRLDIAAIQALLN</sequence>
<evidence type="ECO:0000313" key="3">
    <source>
        <dbReference type="Proteomes" id="UP000075041"/>
    </source>
</evidence>
<dbReference type="Proteomes" id="UP000075041">
    <property type="component" value="Unassembled WGS sequence"/>
</dbReference>
<dbReference type="EMBL" id="FIFJ01000013">
    <property type="protein sequence ID" value="CYU03716.1"/>
    <property type="molecule type" value="Genomic_DNA"/>
</dbReference>
<dbReference type="RefSeq" id="WP_023371695.1">
    <property type="nucleotide sequence ID" value="NZ_CECR01000009.1"/>
</dbReference>
<feature type="domain" description="PhnB-like" evidence="1">
    <location>
        <begin position="155"/>
        <end position="272"/>
    </location>
</feature>
<proteinExistence type="predicted"/>
<dbReference type="CDD" id="cd06588">
    <property type="entry name" value="PhnB_like"/>
    <property type="match status" value="1"/>
</dbReference>
<dbReference type="InterPro" id="IPR029068">
    <property type="entry name" value="Glyas_Bleomycin-R_OHBP_Dase"/>
</dbReference>
<evidence type="ECO:0000259" key="1">
    <source>
        <dbReference type="Pfam" id="PF06983"/>
    </source>
</evidence>
<accession>A0A822VKH5</accession>
<dbReference type="Pfam" id="PF06983">
    <property type="entry name" value="3-dmu-9_3-mt"/>
    <property type="match status" value="2"/>
</dbReference>
<feature type="domain" description="PhnB-like" evidence="1">
    <location>
        <begin position="23"/>
        <end position="141"/>
    </location>
</feature>
<dbReference type="Gene3D" id="3.30.720.110">
    <property type="match status" value="1"/>
</dbReference>
<dbReference type="SUPFAM" id="SSF54593">
    <property type="entry name" value="Glyoxalase/Bleomycin resistance protein/Dihydroxybiphenyl dioxygenase"/>
    <property type="match status" value="2"/>
</dbReference>
<comment type="caution">
    <text evidence="2">The sequence shown here is derived from an EMBL/GenBank/DDBJ whole genome shotgun (WGS) entry which is preliminary data.</text>
</comment>
<dbReference type="AlphaFoldDB" id="A0A822VKH5"/>
<dbReference type="GO" id="GO:0051213">
    <property type="term" value="F:dioxygenase activity"/>
    <property type="evidence" value="ECO:0007669"/>
    <property type="project" value="UniProtKB-KW"/>
</dbReference>
<gene>
    <name evidence="2" type="ORF">ERS132356_01180</name>
</gene>
<dbReference type="Gene3D" id="3.30.720.100">
    <property type="match status" value="1"/>
</dbReference>
<keyword evidence="2" id="KW-0560">Oxidoreductase</keyword>
<organism evidence="2 3">
    <name type="scientific">Streptococcus suis</name>
    <dbReference type="NCBI Taxonomy" id="1307"/>
    <lineage>
        <taxon>Bacteria</taxon>
        <taxon>Bacillati</taxon>
        <taxon>Bacillota</taxon>
        <taxon>Bacilli</taxon>
        <taxon>Lactobacillales</taxon>
        <taxon>Streptococcaceae</taxon>
        <taxon>Streptococcus</taxon>
    </lineage>
</organism>